<reference evidence="2 4" key="2">
    <citation type="submission" date="2018-11" db="EMBL/GenBank/DDBJ databases">
        <authorList>
            <consortium name="Pathogen Informatics"/>
        </authorList>
    </citation>
    <scope>NUCLEOTIDE SEQUENCE [LARGE SCALE GENOMIC DNA]</scope>
</reference>
<evidence type="ECO:0000313" key="2">
    <source>
        <dbReference type="EMBL" id="VDN53696.1"/>
    </source>
</evidence>
<feature type="transmembrane region" description="Helical" evidence="1">
    <location>
        <begin position="16"/>
        <end position="36"/>
    </location>
</feature>
<protein>
    <submittedName>
        <fullName evidence="5">Cytochrome b561 domain-containing protein</fullName>
    </submittedName>
</protein>
<accession>A0A0N4UQ78</accession>
<dbReference type="WBParaSite" id="DME_0001015301-mRNA-1">
    <property type="protein sequence ID" value="DME_0001015301-mRNA-1"/>
    <property type="gene ID" value="DME_0001015301"/>
</dbReference>
<gene>
    <name evidence="2" type="ORF">DME_LOCUS3669</name>
</gene>
<dbReference type="EMBL" id="UYYG01000165">
    <property type="protein sequence ID" value="VDN53696.1"/>
    <property type="molecule type" value="Genomic_DNA"/>
</dbReference>
<organism evidence="3 5">
    <name type="scientific">Dracunculus medinensis</name>
    <name type="common">Guinea worm</name>
    <dbReference type="NCBI Taxonomy" id="318479"/>
    <lineage>
        <taxon>Eukaryota</taxon>
        <taxon>Metazoa</taxon>
        <taxon>Ecdysozoa</taxon>
        <taxon>Nematoda</taxon>
        <taxon>Chromadorea</taxon>
        <taxon>Rhabditida</taxon>
        <taxon>Spirurina</taxon>
        <taxon>Dracunculoidea</taxon>
        <taxon>Dracunculidae</taxon>
        <taxon>Dracunculus</taxon>
    </lineage>
</organism>
<evidence type="ECO:0000313" key="3">
    <source>
        <dbReference type="Proteomes" id="UP000038040"/>
    </source>
</evidence>
<keyword evidence="1" id="KW-1133">Transmembrane helix</keyword>
<name>A0A0N4UQ78_DRAME</name>
<proteinExistence type="predicted"/>
<dbReference type="AlphaFoldDB" id="A0A0N4UQ78"/>
<feature type="transmembrane region" description="Helical" evidence="1">
    <location>
        <begin position="72"/>
        <end position="92"/>
    </location>
</feature>
<dbReference type="OrthoDB" id="2419613at2759"/>
<evidence type="ECO:0000313" key="4">
    <source>
        <dbReference type="Proteomes" id="UP000274756"/>
    </source>
</evidence>
<evidence type="ECO:0000313" key="5">
    <source>
        <dbReference type="WBParaSite" id="DME_0001015301-mRNA-1"/>
    </source>
</evidence>
<keyword evidence="1" id="KW-0812">Transmembrane</keyword>
<keyword evidence="1" id="KW-0472">Membrane</keyword>
<evidence type="ECO:0000256" key="1">
    <source>
        <dbReference type="SAM" id="Phobius"/>
    </source>
</evidence>
<dbReference type="STRING" id="318479.A0A0N4UQ78"/>
<reference evidence="5" key="1">
    <citation type="submission" date="2017-02" db="UniProtKB">
        <authorList>
            <consortium name="WormBaseParasite"/>
        </authorList>
    </citation>
    <scope>IDENTIFICATION</scope>
</reference>
<dbReference type="Proteomes" id="UP000038040">
    <property type="component" value="Unplaced"/>
</dbReference>
<keyword evidence="4" id="KW-1185">Reference proteome</keyword>
<sequence>MPVGHTLERNLSYGSIHSLVGVLSVILAVMQPFGSLLRCAPDNRYRPIFNWSHLIAVIFFKTFINHRFVACLLLALYIATIVIFITASEVLLCF</sequence>
<dbReference type="Proteomes" id="UP000274756">
    <property type="component" value="Unassembled WGS sequence"/>
</dbReference>